<evidence type="ECO:0000259" key="4">
    <source>
        <dbReference type="Pfam" id="PF13377"/>
    </source>
</evidence>
<organism evidence="5 6">
    <name type="scientific">[Clostridium] clostridioforme CAG:132</name>
    <dbReference type="NCBI Taxonomy" id="1263065"/>
    <lineage>
        <taxon>Bacteria</taxon>
        <taxon>Bacillati</taxon>
        <taxon>Bacillota</taxon>
        <taxon>Clostridia</taxon>
        <taxon>Lachnospirales</taxon>
        <taxon>Lachnospiraceae</taxon>
        <taxon>Enterocloster</taxon>
    </lineage>
</organism>
<dbReference type="EMBL" id="CBDY010000250">
    <property type="protein sequence ID" value="CDB63239.1"/>
    <property type="molecule type" value="Genomic_DNA"/>
</dbReference>
<feature type="domain" description="Transcriptional regulator LacI/GalR-like sensor" evidence="4">
    <location>
        <begin position="2"/>
        <end position="75"/>
    </location>
</feature>
<keyword evidence="1" id="KW-0805">Transcription regulation</keyword>
<proteinExistence type="predicted"/>
<gene>
    <name evidence="5" type="ORF">BN486_03179</name>
</gene>
<dbReference type="GO" id="GO:0000976">
    <property type="term" value="F:transcription cis-regulatory region binding"/>
    <property type="evidence" value="ECO:0007669"/>
    <property type="project" value="TreeGrafter"/>
</dbReference>
<dbReference type="GO" id="GO:0003700">
    <property type="term" value="F:DNA-binding transcription factor activity"/>
    <property type="evidence" value="ECO:0007669"/>
    <property type="project" value="TreeGrafter"/>
</dbReference>
<dbReference type="Gene3D" id="3.40.50.2300">
    <property type="match status" value="2"/>
</dbReference>
<reference evidence="5" key="1">
    <citation type="submission" date="2012-11" db="EMBL/GenBank/DDBJ databases">
        <title>Dependencies among metagenomic species, viruses, plasmids and units of genetic variation.</title>
        <authorList>
            <person name="Nielsen H.B."/>
            <person name="Almeida M."/>
            <person name="Juncker A.S."/>
            <person name="Rasmussen S."/>
            <person name="Li J."/>
            <person name="Sunagawa S."/>
            <person name="Plichta D."/>
            <person name="Gautier L."/>
            <person name="Le Chatelier E."/>
            <person name="Peletier E."/>
            <person name="Bonde I."/>
            <person name="Nielsen T."/>
            <person name="Manichanh C."/>
            <person name="Arumugam M."/>
            <person name="Batto J."/>
            <person name="Santos M.B.Q.D."/>
            <person name="Blom N."/>
            <person name="Borruel N."/>
            <person name="Burgdorf K.S."/>
            <person name="Boumezbeur F."/>
            <person name="Casellas F."/>
            <person name="Dore J."/>
            <person name="Guarner F."/>
            <person name="Hansen T."/>
            <person name="Hildebrand F."/>
            <person name="Kaas R.S."/>
            <person name="Kennedy S."/>
            <person name="Kristiansen K."/>
            <person name="Kultima J.R."/>
            <person name="Leonard P."/>
            <person name="Levenez F."/>
            <person name="Lund O."/>
            <person name="Moumen B."/>
            <person name="Le Paslier D."/>
            <person name="Pons N."/>
            <person name="Pedersen O."/>
            <person name="Prifti E."/>
            <person name="Qin J."/>
            <person name="Raes J."/>
            <person name="Tap J."/>
            <person name="Tims S."/>
            <person name="Ussery D.W."/>
            <person name="Yamada T."/>
            <person name="MetaHit consortium"/>
            <person name="Renault P."/>
            <person name="Sicheritz-Ponten T."/>
            <person name="Bork P."/>
            <person name="Wang J."/>
            <person name="Brunak S."/>
            <person name="Ehrlich S.D."/>
        </authorList>
    </citation>
    <scope>NUCLEOTIDE SEQUENCE [LARGE SCALE GENOMIC DNA]</scope>
</reference>
<evidence type="ECO:0000256" key="3">
    <source>
        <dbReference type="ARBA" id="ARBA00023163"/>
    </source>
</evidence>
<evidence type="ECO:0000256" key="1">
    <source>
        <dbReference type="ARBA" id="ARBA00023015"/>
    </source>
</evidence>
<dbReference type="SUPFAM" id="SSF53822">
    <property type="entry name" value="Periplasmic binding protein-like I"/>
    <property type="match status" value="1"/>
</dbReference>
<evidence type="ECO:0000256" key="2">
    <source>
        <dbReference type="ARBA" id="ARBA00023125"/>
    </source>
</evidence>
<protein>
    <recommendedName>
        <fullName evidence="4">Transcriptional regulator LacI/GalR-like sensor domain-containing protein</fullName>
    </recommendedName>
</protein>
<dbReference type="InterPro" id="IPR028082">
    <property type="entry name" value="Peripla_BP_I"/>
</dbReference>
<keyword evidence="3" id="KW-0804">Transcription</keyword>
<keyword evidence="2" id="KW-0238">DNA-binding</keyword>
<accession>R6JWN8</accession>
<dbReference type="Pfam" id="PF13377">
    <property type="entry name" value="Peripla_BP_3"/>
    <property type="match status" value="1"/>
</dbReference>
<dbReference type="PANTHER" id="PTHR30146:SF109">
    <property type="entry name" value="HTH-TYPE TRANSCRIPTIONAL REGULATOR GALS"/>
    <property type="match status" value="1"/>
</dbReference>
<name>R6JWN8_9FIRM</name>
<dbReference type="InterPro" id="IPR046335">
    <property type="entry name" value="LacI/GalR-like_sensor"/>
</dbReference>
<evidence type="ECO:0000313" key="6">
    <source>
        <dbReference type="Proteomes" id="UP000018009"/>
    </source>
</evidence>
<dbReference type="Proteomes" id="UP000018009">
    <property type="component" value="Unassembled WGS sequence"/>
</dbReference>
<sequence length="78" mass="8542">MKEFKERGYRVPEDIAIIGCNNSPDSRICEPELATLDNKPELLGGMCASLLRDRMEGKESATSVAIQPELVVRGSASF</sequence>
<comment type="caution">
    <text evidence="5">The sequence shown here is derived from an EMBL/GenBank/DDBJ whole genome shotgun (WGS) entry which is preliminary data.</text>
</comment>
<dbReference type="PANTHER" id="PTHR30146">
    <property type="entry name" value="LACI-RELATED TRANSCRIPTIONAL REPRESSOR"/>
    <property type="match status" value="1"/>
</dbReference>
<dbReference type="AlphaFoldDB" id="R6JWN8"/>
<evidence type="ECO:0000313" key="5">
    <source>
        <dbReference type="EMBL" id="CDB63239.1"/>
    </source>
</evidence>